<reference evidence="1 2" key="1">
    <citation type="submission" date="2019-03" db="EMBL/GenBank/DDBJ databases">
        <title>Genomic Encyclopedia of Archaeal and Bacterial Type Strains, Phase II (KMG-II): from individual species to whole genera.</title>
        <authorList>
            <person name="Goeker M."/>
        </authorList>
    </citation>
    <scope>NUCLEOTIDE SEQUENCE [LARGE SCALE GENOMIC DNA]</scope>
    <source>
        <strain evidence="1 2">DSM 15594</strain>
    </source>
</reference>
<name>A0ABY2EWH2_9GAMM</name>
<dbReference type="InterPro" id="IPR029039">
    <property type="entry name" value="Flavoprotein-like_sf"/>
</dbReference>
<accession>A0ABY2EWH2</accession>
<dbReference type="EMBL" id="SODO01000012">
    <property type="protein sequence ID" value="TDW57021.1"/>
    <property type="molecule type" value="Genomic_DNA"/>
</dbReference>
<comment type="caution">
    <text evidence="1">The sequence shown here is derived from an EMBL/GenBank/DDBJ whole genome shotgun (WGS) entry which is preliminary data.</text>
</comment>
<sequence length="74" mass="7683">MPCGWNTLAHHGMIIVPIGYAAPEVADTSKVGGGTLYGASTLAGSDGSRQPDERELAIAHYQGKIVALSKKLFG</sequence>
<dbReference type="SUPFAM" id="SSF52218">
    <property type="entry name" value="Flavoproteins"/>
    <property type="match status" value="1"/>
</dbReference>
<evidence type="ECO:0000313" key="1">
    <source>
        <dbReference type="EMBL" id="TDW57021.1"/>
    </source>
</evidence>
<dbReference type="Proteomes" id="UP000295058">
    <property type="component" value="Unassembled WGS sequence"/>
</dbReference>
<proteinExistence type="predicted"/>
<dbReference type="PANTHER" id="PTHR30546">
    <property type="entry name" value="FLAVODOXIN-RELATED PROTEIN WRBA-RELATED"/>
    <property type="match status" value="1"/>
</dbReference>
<keyword evidence="2" id="KW-1185">Reference proteome</keyword>
<evidence type="ECO:0000313" key="2">
    <source>
        <dbReference type="Proteomes" id="UP000295058"/>
    </source>
</evidence>
<dbReference type="PANTHER" id="PTHR30546:SF23">
    <property type="entry name" value="FLAVOPROTEIN-LIKE PROTEIN YCP4-RELATED"/>
    <property type="match status" value="1"/>
</dbReference>
<dbReference type="Gene3D" id="3.40.50.360">
    <property type="match status" value="1"/>
</dbReference>
<protein>
    <submittedName>
        <fullName evidence="1">NAD(P)H dehydrogenase (Quinone)</fullName>
    </submittedName>
</protein>
<organism evidence="1 2">
    <name type="scientific">Oceanimonas baumannii</name>
    <dbReference type="NCBI Taxonomy" id="129578"/>
    <lineage>
        <taxon>Bacteria</taxon>
        <taxon>Pseudomonadati</taxon>
        <taxon>Pseudomonadota</taxon>
        <taxon>Gammaproteobacteria</taxon>
        <taxon>Aeromonadales</taxon>
        <taxon>Aeromonadaceae</taxon>
        <taxon>Oceanimonas</taxon>
    </lineage>
</organism>
<gene>
    <name evidence="1" type="ORF">LY04_02826</name>
</gene>